<feature type="transmembrane region" description="Helical" evidence="1">
    <location>
        <begin position="28"/>
        <end position="46"/>
    </location>
</feature>
<evidence type="ECO:0000313" key="2">
    <source>
        <dbReference type="EMBL" id="SFN40556.1"/>
    </source>
</evidence>
<evidence type="ECO:0000256" key="1">
    <source>
        <dbReference type="SAM" id="Phobius"/>
    </source>
</evidence>
<keyword evidence="3" id="KW-1185">Reference proteome</keyword>
<dbReference type="RefSeq" id="WP_177216685.1">
    <property type="nucleotide sequence ID" value="NZ_FOVM01000001.1"/>
</dbReference>
<proteinExistence type="predicted"/>
<dbReference type="AlphaFoldDB" id="A0A1I4YRC2"/>
<evidence type="ECO:0000313" key="3">
    <source>
        <dbReference type="Proteomes" id="UP000198867"/>
    </source>
</evidence>
<protein>
    <submittedName>
        <fullName evidence="2">Uncharacterized protein</fullName>
    </submittedName>
</protein>
<gene>
    <name evidence="2" type="ORF">SAMN05216219_0457</name>
</gene>
<accession>A0A1I4YRC2</accession>
<keyword evidence="1" id="KW-0472">Membrane</keyword>
<dbReference type="EMBL" id="FOVM01000001">
    <property type="protein sequence ID" value="SFN40556.1"/>
    <property type="molecule type" value="Genomic_DNA"/>
</dbReference>
<sequence length="55" mass="6004">MNNTLLIVIAVIAIILLVTGGFVQSLQFLLWVGVILLVLAVILFLVRSLSGKKRL</sequence>
<name>A0A1I4YRC2_9MICO</name>
<keyword evidence="1" id="KW-1133">Transmembrane helix</keyword>
<dbReference type="Proteomes" id="UP000198867">
    <property type="component" value="Unassembled WGS sequence"/>
</dbReference>
<feature type="transmembrane region" description="Helical" evidence="1">
    <location>
        <begin position="5"/>
        <end position="22"/>
    </location>
</feature>
<keyword evidence="1" id="KW-0812">Transmembrane</keyword>
<reference evidence="3" key="1">
    <citation type="submission" date="2016-10" db="EMBL/GenBank/DDBJ databases">
        <authorList>
            <person name="Varghese N."/>
            <person name="Submissions S."/>
        </authorList>
    </citation>
    <scope>NUCLEOTIDE SEQUENCE [LARGE SCALE GENOMIC DNA]</scope>
    <source>
        <strain evidence="3">CGMCC 1.11101</strain>
    </source>
</reference>
<organism evidence="2 3">
    <name type="scientific">Mycetocola miduiensis</name>
    <dbReference type="NCBI Taxonomy" id="995034"/>
    <lineage>
        <taxon>Bacteria</taxon>
        <taxon>Bacillati</taxon>
        <taxon>Actinomycetota</taxon>
        <taxon>Actinomycetes</taxon>
        <taxon>Micrococcales</taxon>
        <taxon>Microbacteriaceae</taxon>
        <taxon>Mycetocola</taxon>
    </lineage>
</organism>